<dbReference type="OrthoDB" id="432644at2759"/>
<proteinExistence type="predicted"/>
<feature type="compositionally biased region" description="Basic and acidic residues" evidence="1">
    <location>
        <begin position="160"/>
        <end position="175"/>
    </location>
</feature>
<keyword evidence="3" id="KW-1185">Reference proteome</keyword>
<accession>A0A812KD57</accession>
<reference evidence="2" key="1">
    <citation type="submission" date="2021-02" db="EMBL/GenBank/DDBJ databases">
        <authorList>
            <person name="Dougan E. K."/>
            <person name="Rhodes N."/>
            <person name="Thang M."/>
            <person name="Chan C."/>
        </authorList>
    </citation>
    <scope>NUCLEOTIDE SEQUENCE</scope>
</reference>
<name>A0A812KD57_9DINO</name>
<feature type="non-terminal residue" evidence="2">
    <location>
        <position position="1"/>
    </location>
</feature>
<comment type="caution">
    <text evidence="2">The sequence shown here is derived from an EMBL/GenBank/DDBJ whole genome shotgun (WGS) entry which is preliminary data.</text>
</comment>
<protein>
    <submittedName>
        <fullName evidence="2">Uncharacterized protein</fullName>
    </submittedName>
</protein>
<evidence type="ECO:0000313" key="3">
    <source>
        <dbReference type="Proteomes" id="UP000601435"/>
    </source>
</evidence>
<evidence type="ECO:0000256" key="1">
    <source>
        <dbReference type="SAM" id="MobiDB-lite"/>
    </source>
</evidence>
<feature type="region of interest" description="Disordered" evidence="1">
    <location>
        <begin position="131"/>
        <end position="175"/>
    </location>
</feature>
<dbReference type="AlphaFoldDB" id="A0A812KD57"/>
<dbReference type="EMBL" id="CAJNJA010007473">
    <property type="protein sequence ID" value="CAE7225096.1"/>
    <property type="molecule type" value="Genomic_DNA"/>
</dbReference>
<organism evidence="2 3">
    <name type="scientific">Symbiodinium necroappetens</name>
    <dbReference type="NCBI Taxonomy" id="1628268"/>
    <lineage>
        <taxon>Eukaryota</taxon>
        <taxon>Sar</taxon>
        <taxon>Alveolata</taxon>
        <taxon>Dinophyceae</taxon>
        <taxon>Suessiales</taxon>
        <taxon>Symbiodiniaceae</taxon>
        <taxon>Symbiodinium</taxon>
    </lineage>
</organism>
<sequence>MKEKMTSSGRTQALAETPFQDFKHLAKDSSWLNDANNAEVLLDKMNSPEYYGDDQEEHLLSALSRLTYHLKRQRQETARQFLARWETAERKVKEHKVDLPSVYRGFLLINALGLSEGDIKALLNYTHGSIEPKANQLGTDGQSTKTRTSTTASSTSSAHLMEDAKDGDYKEEPDEVKEMEAFLADLEGSETENYDDTGTLEEAETAEILSVMLKERKKKTFVQSNQLRKEKELSRGYG</sequence>
<dbReference type="Proteomes" id="UP000601435">
    <property type="component" value="Unassembled WGS sequence"/>
</dbReference>
<feature type="compositionally biased region" description="Low complexity" evidence="1">
    <location>
        <begin position="143"/>
        <end position="157"/>
    </location>
</feature>
<gene>
    <name evidence="2" type="ORF">SNEC2469_LOCUS3112</name>
</gene>
<evidence type="ECO:0000313" key="2">
    <source>
        <dbReference type="EMBL" id="CAE7225096.1"/>
    </source>
</evidence>